<feature type="non-terminal residue" evidence="2">
    <location>
        <position position="64"/>
    </location>
</feature>
<protein>
    <recommendedName>
        <fullName evidence="1">Clp R domain-containing protein</fullName>
    </recommendedName>
</protein>
<evidence type="ECO:0000259" key="1">
    <source>
        <dbReference type="PROSITE" id="PS51903"/>
    </source>
</evidence>
<dbReference type="SUPFAM" id="SSF81923">
    <property type="entry name" value="Double Clp-N motif"/>
    <property type="match status" value="1"/>
</dbReference>
<evidence type="ECO:0000313" key="2">
    <source>
        <dbReference type="EMBL" id="GAF75955.1"/>
    </source>
</evidence>
<dbReference type="InterPro" id="IPR004176">
    <property type="entry name" value="Clp_R_N"/>
</dbReference>
<comment type="caution">
    <text evidence="2">The sequence shown here is derived from an EMBL/GenBank/DDBJ whole genome shotgun (WGS) entry which is preliminary data.</text>
</comment>
<accession>X0TIQ4</accession>
<dbReference type="AlphaFoldDB" id="X0TIQ4"/>
<proteinExistence type="predicted"/>
<dbReference type="Pfam" id="PF02861">
    <property type="entry name" value="Clp_N"/>
    <property type="match status" value="1"/>
</dbReference>
<dbReference type="Gene3D" id="1.10.1780.10">
    <property type="entry name" value="Clp, N-terminal domain"/>
    <property type="match status" value="1"/>
</dbReference>
<feature type="domain" description="Clp R" evidence="1">
    <location>
        <begin position="4"/>
        <end position="64"/>
    </location>
</feature>
<gene>
    <name evidence="2" type="ORF">S01H1_08364</name>
</gene>
<reference evidence="2" key="1">
    <citation type="journal article" date="2014" name="Front. Microbiol.">
        <title>High frequency of phylogenetically diverse reductive dehalogenase-homologous genes in deep subseafloor sedimentary metagenomes.</title>
        <authorList>
            <person name="Kawai M."/>
            <person name="Futagami T."/>
            <person name="Toyoda A."/>
            <person name="Takaki Y."/>
            <person name="Nishi S."/>
            <person name="Hori S."/>
            <person name="Arai W."/>
            <person name="Tsubouchi T."/>
            <person name="Morono Y."/>
            <person name="Uchiyama I."/>
            <person name="Ito T."/>
            <person name="Fujiyama A."/>
            <person name="Inagaki F."/>
            <person name="Takami H."/>
        </authorList>
    </citation>
    <scope>NUCLEOTIDE SEQUENCE</scope>
    <source>
        <strain evidence="2">Expedition CK06-06</strain>
    </source>
</reference>
<dbReference type="EMBL" id="BARS01004296">
    <property type="protein sequence ID" value="GAF75955.1"/>
    <property type="molecule type" value="Genomic_DNA"/>
</dbReference>
<dbReference type="PROSITE" id="PS51903">
    <property type="entry name" value="CLP_R"/>
    <property type="match status" value="1"/>
</dbReference>
<name>X0TIQ4_9ZZZZ</name>
<organism evidence="2">
    <name type="scientific">marine sediment metagenome</name>
    <dbReference type="NCBI Taxonomy" id="412755"/>
    <lineage>
        <taxon>unclassified sequences</taxon>
        <taxon>metagenomes</taxon>
        <taxon>ecological metagenomes</taxon>
    </lineage>
</organism>
<sequence>MAMFNRFTERARKVILLAKEEAKRFNHDYIGTEHILLGLVREGEGVAAAVLMGLGLDPSRIRAE</sequence>
<dbReference type="InterPro" id="IPR036628">
    <property type="entry name" value="Clp_N_dom_sf"/>
</dbReference>